<protein>
    <submittedName>
        <fullName evidence="2">Uncharacterized protein</fullName>
    </submittedName>
</protein>
<evidence type="ECO:0000256" key="1">
    <source>
        <dbReference type="SAM" id="MobiDB-lite"/>
    </source>
</evidence>
<evidence type="ECO:0000313" key="2">
    <source>
        <dbReference type="EMBL" id="CBI00555.1"/>
    </source>
</evidence>
<gene>
    <name evidence="2" type="ORF">CARN3_0098</name>
</gene>
<feature type="region of interest" description="Disordered" evidence="1">
    <location>
        <begin position="1"/>
        <end position="32"/>
    </location>
</feature>
<accession>E6Q046</accession>
<feature type="compositionally biased region" description="Acidic residues" evidence="1">
    <location>
        <begin position="16"/>
        <end position="32"/>
    </location>
</feature>
<dbReference type="EMBL" id="CABN01000149">
    <property type="protein sequence ID" value="CBI00555.1"/>
    <property type="molecule type" value="Genomic_DNA"/>
</dbReference>
<comment type="caution">
    <text evidence="2">The sequence shown here is derived from an EMBL/GenBank/DDBJ whole genome shotgun (WGS) entry which is preliminary data.</text>
</comment>
<proteinExistence type="predicted"/>
<reference evidence="2" key="1">
    <citation type="submission" date="2009-10" db="EMBL/GenBank/DDBJ databases">
        <title>Diversity of trophic interactions inside an arsenic-rich microbial ecosystem.</title>
        <authorList>
            <person name="Bertin P.N."/>
            <person name="Heinrich-Salmeron A."/>
            <person name="Pelletier E."/>
            <person name="Goulhen-Chollet F."/>
            <person name="Arsene-Ploetze F."/>
            <person name="Gallien S."/>
            <person name="Calteau A."/>
            <person name="Vallenet D."/>
            <person name="Casiot C."/>
            <person name="Chane-Woon-Ming B."/>
            <person name="Giloteaux L."/>
            <person name="Barakat M."/>
            <person name="Bonnefoy V."/>
            <person name="Bruneel O."/>
            <person name="Chandler M."/>
            <person name="Cleiss J."/>
            <person name="Duran R."/>
            <person name="Elbaz-Poulichet F."/>
            <person name="Fonknechten N."/>
            <person name="Lauga B."/>
            <person name="Mornico D."/>
            <person name="Ortet P."/>
            <person name="Schaeffer C."/>
            <person name="Siguier P."/>
            <person name="Alexander Thil Smith A."/>
            <person name="Van Dorsselaer A."/>
            <person name="Weissenbach J."/>
            <person name="Medigue C."/>
            <person name="Le Paslier D."/>
        </authorList>
    </citation>
    <scope>NUCLEOTIDE SEQUENCE</scope>
</reference>
<dbReference type="AlphaFoldDB" id="E6Q046"/>
<organism evidence="2">
    <name type="scientific">mine drainage metagenome</name>
    <dbReference type="NCBI Taxonomy" id="410659"/>
    <lineage>
        <taxon>unclassified sequences</taxon>
        <taxon>metagenomes</taxon>
        <taxon>ecological metagenomes</taxon>
    </lineage>
</organism>
<name>E6Q046_9ZZZZ</name>
<sequence>MRRPRKMLLTASPPSGDEDSAEERGTDDETEQAELAGGIGEVLVADQAVHCGPDERGNEQQDESGSGDGEVAASGAGGALPVEDTRRAKDYAASLSRDLTLMASIEASKRREQLMIGIRGMGRRDVCAGIVLDGRLASGRLDLLGRVHKNSHEAMSGRCAKEQNSVRASVRLEIRRMTGPVQAS</sequence>
<feature type="region of interest" description="Disordered" evidence="1">
    <location>
        <begin position="48"/>
        <end position="85"/>
    </location>
</feature>